<dbReference type="EMBL" id="JACHHV010000003">
    <property type="protein sequence ID" value="MBB5887463.1"/>
    <property type="molecule type" value="Genomic_DNA"/>
</dbReference>
<dbReference type="CDD" id="cd06588">
    <property type="entry name" value="PhnB_like"/>
    <property type="match status" value="1"/>
</dbReference>
<organism evidence="2 3">
    <name type="scientific">Lactovum miscens</name>
    <dbReference type="NCBI Taxonomy" id="190387"/>
    <lineage>
        <taxon>Bacteria</taxon>
        <taxon>Bacillati</taxon>
        <taxon>Bacillota</taxon>
        <taxon>Bacilli</taxon>
        <taxon>Lactobacillales</taxon>
        <taxon>Streptococcaceae</taxon>
        <taxon>Lactovum</taxon>
    </lineage>
</organism>
<evidence type="ECO:0000313" key="3">
    <source>
        <dbReference type="Proteomes" id="UP000562464"/>
    </source>
</evidence>
<dbReference type="SUPFAM" id="SSF54593">
    <property type="entry name" value="Glyoxalase/Bleomycin resistance protein/Dihydroxybiphenyl dioxygenase"/>
    <property type="match status" value="1"/>
</dbReference>
<dbReference type="GO" id="GO:0032259">
    <property type="term" value="P:methylation"/>
    <property type="evidence" value="ECO:0007669"/>
    <property type="project" value="UniProtKB-KW"/>
</dbReference>
<dbReference type="Pfam" id="PF06983">
    <property type="entry name" value="3-dmu-9_3-mt"/>
    <property type="match status" value="1"/>
</dbReference>
<feature type="domain" description="PhnB-like" evidence="1">
    <location>
        <begin position="4"/>
        <end position="121"/>
    </location>
</feature>
<evidence type="ECO:0000313" key="2">
    <source>
        <dbReference type="EMBL" id="MBB5887463.1"/>
    </source>
</evidence>
<dbReference type="InterPro" id="IPR028973">
    <property type="entry name" value="PhnB-like"/>
</dbReference>
<sequence length="156" mass="17983">MITKIIPCLWFDECAEQAMNYYLSVFPNSEITHIERYPDESLNEHFVGKAGKVISGEFVLDGVKFRCLDGGPVFKMNEAISFTIDCKDQSEIDYYWEKLSYFTELEQCGWCKDQFGMTWQILPHNMGELLANGGNKAIQVMMQQQKIIISDIENAK</sequence>
<keyword evidence="2" id="KW-0808">Transferase</keyword>
<dbReference type="AlphaFoldDB" id="A0A841C3R0"/>
<proteinExistence type="predicted"/>
<keyword evidence="2" id="KW-0489">Methyltransferase</keyword>
<gene>
    <name evidence="2" type="ORF">HNQ37_000333</name>
</gene>
<accession>A0A841C3R0</accession>
<evidence type="ECO:0000259" key="1">
    <source>
        <dbReference type="Pfam" id="PF06983"/>
    </source>
</evidence>
<protein>
    <submittedName>
        <fullName evidence="2">Putative 3-demethylubiquinone-9 3-methyltransferase (Glyoxalase superfamily)</fullName>
    </submittedName>
</protein>
<dbReference type="Proteomes" id="UP000562464">
    <property type="component" value="Unassembled WGS sequence"/>
</dbReference>
<dbReference type="RefSeq" id="WP_183538670.1">
    <property type="nucleotide sequence ID" value="NZ_DASWOY010000021.1"/>
</dbReference>
<dbReference type="GO" id="GO:0008168">
    <property type="term" value="F:methyltransferase activity"/>
    <property type="evidence" value="ECO:0007669"/>
    <property type="project" value="UniProtKB-KW"/>
</dbReference>
<dbReference type="PANTHER" id="PTHR33990">
    <property type="entry name" value="PROTEIN YJDN-RELATED"/>
    <property type="match status" value="1"/>
</dbReference>
<dbReference type="Gene3D" id="3.10.180.10">
    <property type="entry name" value="2,3-Dihydroxybiphenyl 1,2-Dioxygenase, domain 1"/>
    <property type="match status" value="1"/>
</dbReference>
<dbReference type="PIRSF" id="PIRSF021700">
    <property type="entry name" value="3_dmu_93_MTrfase"/>
    <property type="match status" value="1"/>
</dbReference>
<reference evidence="2 3" key="1">
    <citation type="submission" date="2020-08" db="EMBL/GenBank/DDBJ databases">
        <title>Genomic Encyclopedia of Type Strains, Phase IV (KMG-IV): sequencing the most valuable type-strain genomes for metagenomic binning, comparative biology and taxonomic classification.</title>
        <authorList>
            <person name="Goeker M."/>
        </authorList>
    </citation>
    <scope>NUCLEOTIDE SEQUENCE [LARGE SCALE GENOMIC DNA]</scope>
    <source>
        <strain evidence="2 3">DSM 14925</strain>
    </source>
</reference>
<dbReference type="InterPro" id="IPR029068">
    <property type="entry name" value="Glyas_Bleomycin-R_OHBP_Dase"/>
</dbReference>
<dbReference type="InterPro" id="IPR009725">
    <property type="entry name" value="3_dmu_93_MTrfase"/>
</dbReference>
<keyword evidence="2" id="KW-0830">Ubiquinone</keyword>
<dbReference type="PANTHER" id="PTHR33990:SF2">
    <property type="entry name" value="PHNB-LIKE DOMAIN-CONTAINING PROTEIN"/>
    <property type="match status" value="1"/>
</dbReference>
<keyword evidence="3" id="KW-1185">Reference proteome</keyword>
<name>A0A841C3R0_9LACT</name>
<comment type="caution">
    <text evidence="2">The sequence shown here is derived from an EMBL/GenBank/DDBJ whole genome shotgun (WGS) entry which is preliminary data.</text>
</comment>